<dbReference type="Gene3D" id="1.10.287.1490">
    <property type="match status" value="1"/>
</dbReference>
<feature type="coiled-coil region" evidence="1">
    <location>
        <begin position="626"/>
        <end position="660"/>
    </location>
</feature>
<evidence type="ECO:0000313" key="3">
    <source>
        <dbReference type="EMBL" id="KAF0743705.1"/>
    </source>
</evidence>
<dbReference type="VEuPathDB" id="FungiDB:AeMF1_020896"/>
<feature type="region of interest" description="Disordered" evidence="2">
    <location>
        <begin position="1063"/>
        <end position="1097"/>
    </location>
</feature>
<feature type="region of interest" description="Disordered" evidence="2">
    <location>
        <begin position="117"/>
        <end position="220"/>
    </location>
</feature>
<evidence type="ECO:0000313" key="4">
    <source>
        <dbReference type="Proteomes" id="UP000481153"/>
    </source>
</evidence>
<feature type="compositionally biased region" description="Low complexity" evidence="2">
    <location>
        <begin position="169"/>
        <end position="178"/>
    </location>
</feature>
<feature type="compositionally biased region" description="Low complexity" evidence="2">
    <location>
        <begin position="367"/>
        <end position="378"/>
    </location>
</feature>
<evidence type="ECO:0000256" key="2">
    <source>
        <dbReference type="SAM" id="MobiDB-lite"/>
    </source>
</evidence>
<feature type="region of interest" description="Disordered" evidence="2">
    <location>
        <begin position="288"/>
        <end position="404"/>
    </location>
</feature>
<gene>
    <name evidence="3" type="ORF">Ae201684_001364</name>
</gene>
<sequence length="1097" mass="122458">MTGTASRSLYGNAYRPQVPSAGAASNGSHRSNSLRGHQATPPYKHTDKDEQLYNLVSDLSNACRNDSNANALKDFNLIETLEKSAKDILARRNNQAPSPETKTAAANDLIQKRRRLSIEGKSDDDDDDPSGPRFQKIERPAADTSSAAPKRYNMPTFFSAMPRQASNGSVPPSRSPSPLLGKDNEAPLKTKSLPQKPALAPPAIFQDFSDPEDDEPSFMRDTISRDTFSRETGIYSRREALCMDDLSLDEINMIAPSAQEDLHRKRGHGDISFTQAKDDDIQSIMDKAKVSVNPDNATNSLRKKPEKEPEYTYTHMGSKLKSSRVRSGSGSKDRVRRSSQEDKKSITDAKLISINKTVGSTTPTNGSLQSSRAQLRSQTMLETKSTSWATSSTSSASSSTFKAPEKVKSVEKPISSFKPAPEKTVAAPVVEVTRQKPTPVRREVSLDDDMHESTKSYQPAPQIIEKPIVPADILKKIETLEKQLAQKTDECARLTTELMSQDTQWKTQFEASETAYKALEASVARLTAEKESLANQIADLESRIPSGDSTSNRIVWHLKEILREEEADNKIETARATKIAALVNRFEKSNAQVQADFAQQLRHEIKTIGITRSASLSVDSNNRVTTSELEEKIAEHEATIEALTREAQNYQNQLEMALQTAADRDQDVMQLEHKLSSLQVTPKDATVQAVGVQKARKLEDKIALLESAALQRDREKERLEEQVRELQRSLDGKSREDTKLADATRELEAQRAEVARLQQALEAKTKEFSAPQEISVMRDSFVRAKSVHFEDDDADSITLRTKLEKKEAEVEEMRAALYEKTCDINALKQEVMAKTETITHLSADFAERLETFTKSRRDSSGAPSDPEMEKMEMFLFNQVCAKQQEIDELIEELERKDQELQELAQQVEATRGAADTSALEAQHAELSSQVKLLTEQNSLLKQETEVQSRSIESKQRQIKSLIEQMQAKEAELSELDEALATAEMQVEHLKQQYNASFTQEEEESFAAAYREGGRRSSFSLRRNSSASLYSKPTSAMDDGYDEYERPMDNLSVESGTSYMTKGSSAFEDDFAGSPRFSSLSPGRDSMVSRSSEWGLEF</sequence>
<feature type="coiled-coil region" evidence="1">
    <location>
        <begin position="702"/>
        <end position="767"/>
    </location>
</feature>
<feature type="region of interest" description="Disordered" evidence="2">
    <location>
        <begin position="1"/>
        <end position="50"/>
    </location>
</feature>
<feature type="compositionally biased region" description="Basic and acidic residues" evidence="2">
    <location>
        <begin position="331"/>
        <end position="347"/>
    </location>
</feature>
<organism evidence="3 4">
    <name type="scientific">Aphanomyces euteiches</name>
    <dbReference type="NCBI Taxonomy" id="100861"/>
    <lineage>
        <taxon>Eukaryota</taxon>
        <taxon>Sar</taxon>
        <taxon>Stramenopiles</taxon>
        <taxon>Oomycota</taxon>
        <taxon>Saprolegniomycetes</taxon>
        <taxon>Saprolegniales</taxon>
        <taxon>Verrucalvaceae</taxon>
        <taxon>Aphanomyces</taxon>
    </lineage>
</organism>
<proteinExistence type="predicted"/>
<feature type="coiled-coil region" evidence="1">
    <location>
        <begin position="477"/>
        <end position="543"/>
    </location>
</feature>
<name>A0A6G0XSU6_9STRA</name>
<protein>
    <submittedName>
        <fullName evidence="3">Uncharacterized protein</fullName>
    </submittedName>
</protein>
<comment type="caution">
    <text evidence="3">The sequence shown here is derived from an EMBL/GenBank/DDBJ whole genome shotgun (WGS) entry which is preliminary data.</text>
</comment>
<keyword evidence="1" id="KW-0175">Coiled coil</keyword>
<reference evidence="3 4" key="1">
    <citation type="submission" date="2019-07" db="EMBL/GenBank/DDBJ databases">
        <title>Genomics analysis of Aphanomyces spp. identifies a new class of oomycete effector associated with host adaptation.</title>
        <authorList>
            <person name="Gaulin E."/>
        </authorList>
    </citation>
    <scope>NUCLEOTIDE SEQUENCE [LARGE SCALE GENOMIC DNA]</scope>
    <source>
        <strain evidence="3 4">ATCC 201684</strain>
    </source>
</reference>
<dbReference type="AlphaFoldDB" id="A0A6G0XSU6"/>
<feature type="compositionally biased region" description="Low complexity" evidence="2">
    <location>
        <begin position="385"/>
        <end position="400"/>
    </location>
</feature>
<feature type="compositionally biased region" description="Low complexity" evidence="2">
    <location>
        <begin position="317"/>
        <end position="330"/>
    </location>
</feature>
<feature type="compositionally biased region" description="Polar residues" evidence="2">
    <location>
        <begin position="354"/>
        <end position="366"/>
    </location>
</feature>
<keyword evidence="4" id="KW-1185">Reference proteome</keyword>
<feature type="compositionally biased region" description="Polar residues" evidence="2">
    <location>
        <begin position="23"/>
        <end position="35"/>
    </location>
</feature>
<accession>A0A6G0XSU6</accession>
<dbReference type="EMBL" id="VJMJ01000012">
    <property type="protein sequence ID" value="KAF0743705.1"/>
    <property type="molecule type" value="Genomic_DNA"/>
</dbReference>
<dbReference type="Proteomes" id="UP000481153">
    <property type="component" value="Unassembled WGS sequence"/>
</dbReference>
<feature type="coiled-coil region" evidence="1">
    <location>
        <begin position="883"/>
        <end position="992"/>
    </location>
</feature>
<evidence type="ECO:0000256" key="1">
    <source>
        <dbReference type="SAM" id="Coils"/>
    </source>
</evidence>